<sequence length="78" mass="8385">MQLHGFTMSFSFTGFDGTSCRGHVRDAIRSATCGEVSVANGLACRKKGYYGDNYLPAGSQTYNHPEIGEFDDNDAGPS</sequence>
<evidence type="ECO:0000313" key="3">
    <source>
        <dbReference type="Proteomes" id="UP001392437"/>
    </source>
</evidence>
<dbReference type="AlphaFoldDB" id="A0AAW0QMT7"/>
<organism evidence="2 3">
    <name type="scientific">Apiospora kogelbergensis</name>
    <dbReference type="NCBI Taxonomy" id="1337665"/>
    <lineage>
        <taxon>Eukaryota</taxon>
        <taxon>Fungi</taxon>
        <taxon>Dikarya</taxon>
        <taxon>Ascomycota</taxon>
        <taxon>Pezizomycotina</taxon>
        <taxon>Sordariomycetes</taxon>
        <taxon>Xylariomycetidae</taxon>
        <taxon>Amphisphaeriales</taxon>
        <taxon>Apiosporaceae</taxon>
        <taxon>Apiospora</taxon>
    </lineage>
</organism>
<dbReference type="EMBL" id="JAQQWP010000007">
    <property type="protein sequence ID" value="KAK8109912.1"/>
    <property type="molecule type" value="Genomic_DNA"/>
</dbReference>
<feature type="region of interest" description="Disordered" evidence="1">
    <location>
        <begin position="59"/>
        <end position="78"/>
    </location>
</feature>
<evidence type="ECO:0000256" key="1">
    <source>
        <dbReference type="SAM" id="MobiDB-lite"/>
    </source>
</evidence>
<protein>
    <submittedName>
        <fullName evidence="2">Uncharacterized protein</fullName>
    </submittedName>
</protein>
<feature type="compositionally biased region" description="Acidic residues" evidence="1">
    <location>
        <begin position="68"/>
        <end position="78"/>
    </location>
</feature>
<accession>A0AAW0QMT7</accession>
<comment type="caution">
    <text evidence="2">The sequence shown here is derived from an EMBL/GenBank/DDBJ whole genome shotgun (WGS) entry which is preliminary data.</text>
</comment>
<dbReference type="Proteomes" id="UP001392437">
    <property type="component" value="Unassembled WGS sequence"/>
</dbReference>
<evidence type="ECO:0000313" key="2">
    <source>
        <dbReference type="EMBL" id="KAK8109912.1"/>
    </source>
</evidence>
<proteinExistence type="predicted"/>
<name>A0AAW0QMT7_9PEZI</name>
<gene>
    <name evidence="2" type="ORF">PG999_008049</name>
</gene>
<reference evidence="2 3" key="1">
    <citation type="submission" date="2023-01" db="EMBL/GenBank/DDBJ databases">
        <title>Analysis of 21 Apiospora genomes using comparative genomics revels a genus with tremendous synthesis potential of carbohydrate active enzymes and secondary metabolites.</title>
        <authorList>
            <person name="Sorensen T."/>
        </authorList>
    </citation>
    <scope>NUCLEOTIDE SEQUENCE [LARGE SCALE GENOMIC DNA]</scope>
    <source>
        <strain evidence="2 3">CBS 117206</strain>
    </source>
</reference>
<keyword evidence="3" id="KW-1185">Reference proteome</keyword>